<proteinExistence type="predicted"/>
<comment type="caution">
    <text evidence="1">The sequence shown here is derived from an EMBL/GenBank/DDBJ whole genome shotgun (WGS) entry which is preliminary data.</text>
</comment>
<evidence type="ECO:0008006" key="3">
    <source>
        <dbReference type="Google" id="ProtNLM"/>
    </source>
</evidence>
<evidence type="ECO:0000313" key="1">
    <source>
        <dbReference type="EMBL" id="MBM7480056.1"/>
    </source>
</evidence>
<dbReference type="Proteomes" id="UP000698059">
    <property type="component" value="Unassembled WGS sequence"/>
</dbReference>
<evidence type="ECO:0000313" key="2">
    <source>
        <dbReference type="Proteomes" id="UP000698059"/>
    </source>
</evidence>
<sequence>MIRDSVRGYVETISADRCELSGWLATDEEDPQVILHLDGAPVARGLIGQERRDVASKIGLTCRSFTLSCAPLWPGALTSGSVGVSVEGVRIELARGLLESEAAIHTSTVERLREGGHGLLEQSYPPGPVEVSRVPFPLGSRSTDGSGAIGRDGHLFLLKGSNFLARRYRRPGTLAEEQRVEQEVDKWCRLVRDREKRCGESGAQFLQLIVPEKSSSLDSGIPELEGVTVVLERLDERLADDPSYLSGLEVLGRGAAAGRSWLRLDTHVSTAGALKLFTALLERADLASVLPEIPLESTESHRGDLSRRFFGTDIGETDLVPRSRLLEHLGSGVDLVESSDPPAGENRWLGMHRVWQNEHAPIPKKVVVFGNSYFGDPARSARLNWWFTRFFREHHFFWAPAVDHEYVRRVRPDVVIAQTVERFLGGVPDDLG</sequence>
<keyword evidence="2" id="KW-1185">Reference proteome</keyword>
<gene>
    <name evidence="1" type="ORF">JOD49_002976</name>
</gene>
<organism evidence="1 2">
    <name type="scientific">Oerskovia jenensis</name>
    <dbReference type="NCBI Taxonomy" id="162169"/>
    <lineage>
        <taxon>Bacteria</taxon>
        <taxon>Bacillati</taxon>
        <taxon>Actinomycetota</taxon>
        <taxon>Actinomycetes</taxon>
        <taxon>Micrococcales</taxon>
        <taxon>Cellulomonadaceae</taxon>
        <taxon>Oerskovia</taxon>
    </lineage>
</organism>
<name>A0ABS2LHZ6_9CELL</name>
<protein>
    <recommendedName>
        <fullName evidence="3">AlgX/AlgJ SGNH hydrolase-like domain-containing protein</fullName>
    </recommendedName>
</protein>
<accession>A0ABS2LHZ6</accession>
<dbReference type="RefSeq" id="WP_205307883.1">
    <property type="nucleotide sequence ID" value="NZ_BAAAVF010000007.1"/>
</dbReference>
<dbReference type="EMBL" id="JAFBBO010000001">
    <property type="protein sequence ID" value="MBM7480056.1"/>
    <property type="molecule type" value="Genomic_DNA"/>
</dbReference>
<reference evidence="1 2" key="1">
    <citation type="submission" date="2021-01" db="EMBL/GenBank/DDBJ databases">
        <title>Sequencing the genomes of 1000 actinobacteria strains.</title>
        <authorList>
            <person name="Klenk H.-P."/>
        </authorList>
    </citation>
    <scope>NUCLEOTIDE SEQUENCE [LARGE SCALE GENOMIC DNA]</scope>
    <source>
        <strain evidence="1 2">DSM 46000</strain>
    </source>
</reference>